<reference evidence="1 2" key="1">
    <citation type="submission" date="2014-04" db="EMBL/GenBank/DDBJ databases">
        <authorList>
            <consortium name="DOE Joint Genome Institute"/>
            <person name="Kuo A."/>
            <person name="Kohler A."/>
            <person name="Costa M.D."/>
            <person name="Nagy L.G."/>
            <person name="Floudas D."/>
            <person name="Copeland A."/>
            <person name="Barry K.W."/>
            <person name="Cichocki N."/>
            <person name="Veneault-Fourrey C."/>
            <person name="LaButti K."/>
            <person name="Lindquist E.A."/>
            <person name="Lipzen A."/>
            <person name="Lundell T."/>
            <person name="Morin E."/>
            <person name="Murat C."/>
            <person name="Sun H."/>
            <person name="Tunlid A."/>
            <person name="Henrissat B."/>
            <person name="Grigoriev I.V."/>
            <person name="Hibbett D.S."/>
            <person name="Martin F."/>
            <person name="Nordberg H.P."/>
            <person name="Cantor M.N."/>
            <person name="Hua S.X."/>
        </authorList>
    </citation>
    <scope>NUCLEOTIDE SEQUENCE [LARGE SCALE GENOMIC DNA]</scope>
    <source>
        <strain evidence="1 2">441</strain>
    </source>
</reference>
<gene>
    <name evidence="1" type="ORF">PISMIDRAFT_79031</name>
</gene>
<dbReference type="HOGENOM" id="CLU_1086316_0_0_1"/>
<dbReference type="GO" id="GO:0006357">
    <property type="term" value="P:regulation of transcription by RNA polymerase II"/>
    <property type="evidence" value="ECO:0007669"/>
    <property type="project" value="TreeGrafter"/>
</dbReference>
<proteinExistence type="predicted"/>
<protein>
    <submittedName>
        <fullName evidence="1">Uncharacterized protein</fullName>
    </submittedName>
</protein>
<dbReference type="GO" id="GO:0034967">
    <property type="term" value="C:Set3 complex"/>
    <property type="evidence" value="ECO:0007669"/>
    <property type="project" value="TreeGrafter"/>
</dbReference>
<evidence type="ECO:0000313" key="1">
    <source>
        <dbReference type="EMBL" id="KIK20481.1"/>
    </source>
</evidence>
<dbReference type="PANTHER" id="PTHR13992:SF39">
    <property type="entry name" value="SMRTER, ISOFORM G"/>
    <property type="match status" value="1"/>
</dbReference>
<feature type="non-terminal residue" evidence="1">
    <location>
        <position position="238"/>
    </location>
</feature>
<reference evidence="2" key="2">
    <citation type="submission" date="2015-01" db="EMBL/GenBank/DDBJ databases">
        <title>Evolutionary Origins and Diversification of the Mycorrhizal Mutualists.</title>
        <authorList>
            <consortium name="DOE Joint Genome Institute"/>
            <consortium name="Mycorrhizal Genomics Consortium"/>
            <person name="Kohler A."/>
            <person name="Kuo A."/>
            <person name="Nagy L.G."/>
            <person name="Floudas D."/>
            <person name="Copeland A."/>
            <person name="Barry K.W."/>
            <person name="Cichocki N."/>
            <person name="Veneault-Fourrey C."/>
            <person name="LaButti K."/>
            <person name="Lindquist E.A."/>
            <person name="Lipzen A."/>
            <person name="Lundell T."/>
            <person name="Morin E."/>
            <person name="Murat C."/>
            <person name="Riley R."/>
            <person name="Ohm R."/>
            <person name="Sun H."/>
            <person name="Tunlid A."/>
            <person name="Henrissat B."/>
            <person name="Grigoriev I.V."/>
            <person name="Hibbett D.S."/>
            <person name="Martin F."/>
        </authorList>
    </citation>
    <scope>NUCLEOTIDE SEQUENCE [LARGE SCALE GENOMIC DNA]</scope>
    <source>
        <strain evidence="2">441</strain>
    </source>
</reference>
<organism evidence="1 2">
    <name type="scientific">Pisolithus microcarpus 441</name>
    <dbReference type="NCBI Taxonomy" id="765257"/>
    <lineage>
        <taxon>Eukaryota</taxon>
        <taxon>Fungi</taxon>
        <taxon>Dikarya</taxon>
        <taxon>Basidiomycota</taxon>
        <taxon>Agaricomycotina</taxon>
        <taxon>Agaricomycetes</taxon>
        <taxon>Agaricomycetidae</taxon>
        <taxon>Boletales</taxon>
        <taxon>Sclerodermatineae</taxon>
        <taxon>Pisolithaceae</taxon>
        <taxon>Pisolithus</taxon>
    </lineage>
</organism>
<dbReference type="OrthoDB" id="10258692at2759"/>
<dbReference type="EMBL" id="KN833764">
    <property type="protein sequence ID" value="KIK20481.1"/>
    <property type="molecule type" value="Genomic_DNA"/>
</dbReference>
<dbReference type="Gene3D" id="1.10.10.60">
    <property type="entry name" value="Homeodomain-like"/>
    <property type="match status" value="1"/>
</dbReference>
<dbReference type="AlphaFoldDB" id="A0A0C9YUV2"/>
<evidence type="ECO:0000313" key="2">
    <source>
        <dbReference type="Proteomes" id="UP000054018"/>
    </source>
</evidence>
<feature type="non-terminal residue" evidence="1">
    <location>
        <position position="1"/>
    </location>
</feature>
<dbReference type="InterPro" id="IPR051571">
    <property type="entry name" value="N-CoR_corepressor"/>
</dbReference>
<dbReference type="Proteomes" id="UP000054018">
    <property type="component" value="Unassembled WGS sequence"/>
</dbReference>
<keyword evidence="2" id="KW-1185">Reference proteome</keyword>
<accession>A0A0C9YUV2</accession>
<dbReference type="PANTHER" id="PTHR13992">
    <property type="entry name" value="NUCLEAR RECEPTOR CO-REPRESSOR RELATED NCOR"/>
    <property type="match status" value="1"/>
</dbReference>
<dbReference type="STRING" id="765257.A0A0C9YUV2"/>
<sequence>ELASVRDGLRLVVLARLRCDRQTRDERVYPLLRANQVVSELQRVPVPLDDQSRLFEEVVGGGRLCEWASKHQNLQPAFVEHFAKRQSEIFGKACQLKEEYLALHERWLEHCARLDEEQKSGVTEEVAVPSGGRSTRRSTAILGDAVRSDLEMEQIIASLGVEELTDPSYLAIKNVAKIPDMVSVTHGSIPYLFDDTNSIIDNPAEFYGACSGNDYWAEEERSIFLTEFAAHPKQFGII</sequence>
<name>A0A0C9YUV2_9AGAM</name>